<comment type="caution">
    <text evidence="1">The sequence shown here is derived from an EMBL/GenBank/DDBJ whole genome shotgun (WGS) entry which is preliminary data.</text>
</comment>
<gene>
    <name evidence="1" type="ORF">GNP77_02555</name>
</gene>
<sequence length="210" mass="24135">MKAYKFRSSEQMGFVFDILFNQKLFCAEWHTLNDPVEGVAVYSGRSGSSESVQNFMEKVERAKTPLRVCSLSKTFDEHLLWAHYAGGFSGLAIEFEIDSEAPEVVDMEYRGVFANVNSDDERDPNSIAREVLSSKYSAWSYEREVRILTTDTFYKLKYPITRVIVGHRMSQPLFDALRIVCEKLDIEVCRIGIGDEGLDADWVPRYGEKW</sequence>
<dbReference type="Proteomes" id="UP000435323">
    <property type="component" value="Unassembled WGS sequence"/>
</dbReference>
<protein>
    <submittedName>
        <fullName evidence="1">DUF2971 domain-containing protein</fullName>
    </submittedName>
</protein>
<organism evidence="1 2">
    <name type="scientific">Aliivibrio fischeri</name>
    <name type="common">Vibrio fischeri</name>
    <dbReference type="NCBI Taxonomy" id="668"/>
    <lineage>
        <taxon>Bacteria</taxon>
        <taxon>Pseudomonadati</taxon>
        <taxon>Pseudomonadota</taxon>
        <taxon>Gammaproteobacteria</taxon>
        <taxon>Vibrionales</taxon>
        <taxon>Vibrionaceae</taxon>
        <taxon>Aliivibrio</taxon>
    </lineage>
</organism>
<proteinExistence type="predicted"/>
<dbReference type="AlphaFoldDB" id="A0A6N3YSZ1"/>
<evidence type="ECO:0000313" key="2">
    <source>
        <dbReference type="Proteomes" id="UP000435323"/>
    </source>
</evidence>
<dbReference type="RefSeq" id="WP_155657232.1">
    <property type="nucleotide sequence ID" value="NZ_WOBO01000004.1"/>
</dbReference>
<reference evidence="1 2" key="1">
    <citation type="submission" date="2019-11" db="EMBL/GenBank/DDBJ databases">
        <title>Using colonization assays and comparative genomics to discover symbiosis behaviors and factors in Vibrio fischeri.</title>
        <authorList>
            <person name="Bongrand C."/>
            <person name="Moriano-Gutierrez S."/>
            <person name="Arevalo P."/>
            <person name="Mcfall-Ngai M."/>
            <person name="Visick K."/>
            <person name="Polz M.F."/>
            <person name="Ruby E.G."/>
        </authorList>
    </citation>
    <scope>NUCLEOTIDE SEQUENCE [LARGE SCALE GENOMIC DNA]</scope>
    <source>
        <strain evidence="2">emors.3.2</strain>
    </source>
</reference>
<name>A0A6N3YSZ1_ALIFS</name>
<dbReference type="EMBL" id="WOBO01000004">
    <property type="protein sequence ID" value="MUK44252.1"/>
    <property type="molecule type" value="Genomic_DNA"/>
</dbReference>
<accession>A0A6N3YSZ1</accession>
<evidence type="ECO:0000313" key="1">
    <source>
        <dbReference type="EMBL" id="MUK44252.1"/>
    </source>
</evidence>